<dbReference type="InterPro" id="IPR018060">
    <property type="entry name" value="HTH_AraC"/>
</dbReference>
<dbReference type="InterPro" id="IPR018062">
    <property type="entry name" value="HTH_AraC-typ_CS"/>
</dbReference>
<keyword evidence="4" id="KW-0804">Transcription</keyword>
<dbReference type="PROSITE" id="PS01124">
    <property type="entry name" value="HTH_ARAC_FAMILY_2"/>
    <property type="match status" value="1"/>
</dbReference>
<dbReference type="Gene3D" id="2.60.120.280">
    <property type="entry name" value="Regulatory protein AraC"/>
    <property type="match status" value="1"/>
</dbReference>
<dbReference type="Pfam" id="PF12833">
    <property type="entry name" value="HTH_18"/>
    <property type="match status" value="1"/>
</dbReference>
<dbReference type="AlphaFoldDB" id="A0AA42B645"/>
<dbReference type="PROSITE" id="PS00041">
    <property type="entry name" value="HTH_ARAC_FAMILY_1"/>
    <property type="match status" value="1"/>
</dbReference>
<evidence type="ECO:0000313" key="6">
    <source>
        <dbReference type="EMBL" id="MCM2678219.1"/>
    </source>
</evidence>
<feature type="domain" description="HTH araC/xylS-type" evidence="5">
    <location>
        <begin position="199"/>
        <end position="297"/>
    </location>
</feature>
<dbReference type="InterPro" id="IPR009057">
    <property type="entry name" value="Homeodomain-like_sf"/>
</dbReference>
<evidence type="ECO:0000256" key="2">
    <source>
        <dbReference type="ARBA" id="ARBA00023125"/>
    </source>
</evidence>
<organism evidence="6 7">
    <name type="scientific">Echinimonas agarilytica</name>
    <dbReference type="NCBI Taxonomy" id="1215918"/>
    <lineage>
        <taxon>Bacteria</taxon>
        <taxon>Pseudomonadati</taxon>
        <taxon>Pseudomonadota</taxon>
        <taxon>Gammaproteobacteria</taxon>
        <taxon>Alteromonadales</taxon>
        <taxon>Echinimonadaceae</taxon>
        <taxon>Echinimonas</taxon>
    </lineage>
</organism>
<dbReference type="NCBIfam" id="NF007860">
    <property type="entry name" value="PRK10572.1"/>
    <property type="match status" value="1"/>
</dbReference>
<keyword evidence="7" id="KW-1185">Reference proteome</keyword>
<name>A0AA42B645_9GAMM</name>
<gene>
    <name evidence="6" type="primary">araC</name>
    <name evidence="6" type="ORF">NAF29_00865</name>
</gene>
<evidence type="ECO:0000313" key="7">
    <source>
        <dbReference type="Proteomes" id="UP001165393"/>
    </source>
</evidence>
<reference evidence="6 7" key="1">
    <citation type="journal article" date="2013" name="Antonie Van Leeuwenhoek">
        <title>Echinimonas agarilytica gen. nov., sp. nov., a new gammaproteobacterium isolated from the sea urchin Strongylocentrotus intermedius.</title>
        <authorList>
            <person name="Nedashkovskaya O.I."/>
            <person name="Stenkova A.M."/>
            <person name="Zhukova N.V."/>
            <person name="Van Trappen S."/>
            <person name="Lee J.S."/>
            <person name="Kim S.B."/>
        </authorList>
    </citation>
    <scope>NUCLEOTIDE SEQUENCE [LARGE SCALE GENOMIC DNA]</scope>
    <source>
        <strain evidence="6 7">KMM 6351</strain>
    </source>
</reference>
<dbReference type="InterPro" id="IPR020449">
    <property type="entry name" value="Tscrpt_reg_AraC-type_HTH"/>
</dbReference>
<dbReference type="SUPFAM" id="SSF46689">
    <property type="entry name" value="Homeodomain-like"/>
    <property type="match status" value="2"/>
</dbReference>
<dbReference type="SMART" id="SM00342">
    <property type="entry name" value="HTH_ARAC"/>
    <property type="match status" value="1"/>
</dbReference>
<accession>A0AA42B645</accession>
<dbReference type="GO" id="GO:0003700">
    <property type="term" value="F:DNA-binding transcription factor activity"/>
    <property type="evidence" value="ECO:0007669"/>
    <property type="project" value="InterPro"/>
</dbReference>
<dbReference type="Gene3D" id="1.10.10.60">
    <property type="entry name" value="Homeodomain-like"/>
    <property type="match status" value="2"/>
</dbReference>
<dbReference type="PRINTS" id="PR00032">
    <property type="entry name" value="HTHARAC"/>
</dbReference>
<dbReference type="Pfam" id="PF02311">
    <property type="entry name" value="AraC_binding"/>
    <property type="match status" value="1"/>
</dbReference>
<comment type="caution">
    <text evidence="6">The sequence shown here is derived from an EMBL/GenBank/DDBJ whole genome shotgun (WGS) entry which is preliminary data.</text>
</comment>
<dbReference type="InterPro" id="IPR037923">
    <property type="entry name" value="HTH-like"/>
</dbReference>
<evidence type="ECO:0000259" key="5">
    <source>
        <dbReference type="PROSITE" id="PS01124"/>
    </source>
</evidence>
<dbReference type="PANTHER" id="PTHR43280:SF25">
    <property type="entry name" value="ARABINOSE OPERON REGULATORY PROTEIN"/>
    <property type="match status" value="1"/>
</dbReference>
<proteinExistence type="predicted"/>
<dbReference type="Proteomes" id="UP001165393">
    <property type="component" value="Unassembled WGS sequence"/>
</dbReference>
<dbReference type="GO" id="GO:0043565">
    <property type="term" value="F:sequence-specific DNA binding"/>
    <property type="evidence" value="ECO:0007669"/>
    <property type="project" value="InterPro"/>
</dbReference>
<dbReference type="PANTHER" id="PTHR43280">
    <property type="entry name" value="ARAC-FAMILY TRANSCRIPTIONAL REGULATOR"/>
    <property type="match status" value="1"/>
</dbReference>
<sequence>MAHPIIQLSNVARLRTRKHKPEQPDPLLPGYAFDAHLVSGITHIEQDGDLDFVIDRPSGMNGYIINFTVAGEGEIFSGDKSFRVKQGDLLMFPPEAIHYYQRAPNASRWHHRWIYFRPRAFWFDWLDWSDKHELVGRLSLSNEKDYRRFESLFLDVEEATNSGKTLGEELAMSMLEQLLLRCTELDPTNEQRLLDPRILEACHYISQNLKEPLKTEDIAAHVCLSVSRLTHLFTEQVGMSLSRWREDQRISLAKQLLQTTGMPIYNVARMVGYDDQLYFSKVFRRRTGVSPTQYRESR</sequence>
<keyword evidence="1" id="KW-0805">Transcription regulation</keyword>
<protein>
    <submittedName>
        <fullName evidence="6">Arabinose operon transcriptional regulator AraC</fullName>
    </submittedName>
</protein>
<keyword evidence="3" id="KW-0010">Activator</keyword>
<dbReference type="RefSeq" id="WP_251259542.1">
    <property type="nucleotide sequence ID" value="NZ_JAMQGP010000001.1"/>
</dbReference>
<dbReference type="InterPro" id="IPR003313">
    <property type="entry name" value="AraC-bd"/>
</dbReference>
<keyword evidence="2" id="KW-0238">DNA-binding</keyword>
<evidence type="ECO:0000256" key="4">
    <source>
        <dbReference type="ARBA" id="ARBA00023163"/>
    </source>
</evidence>
<evidence type="ECO:0000256" key="3">
    <source>
        <dbReference type="ARBA" id="ARBA00023159"/>
    </source>
</evidence>
<dbReference type="EMBL" id="JAMQGP010000001">
    <property type="protein sequence ID" value="MCM2678219.1"/>
    <property type="molecule type" value="Genomic_DNA"/>
</dbReference>
<dbReference type="SUPFAM" id="SSF51215">
    <property type="entry name" value="Regulatory protein AraC"/>
    <property type="match status" value="1"/>
</dbReference>
<evidence type="ECO:0000256" key="1">
    <source>
        <dbReference type="ARBA" id="ARBA00023015"/>
    </source>
</evidence>